<feature type="active site" description="Proton acceptor" evidence="5">
    <location>
        <position position="126"/>
    </location>
</feature>
<feature type="binding site" evidence="6">
    <location>
        <begin position="7"/>
        <end position="9"/>
    </location>
    <ligand>
        <name>substrate</name>
    </ligand>
</feature>
<evidence type="ECO:0000259" key="7">
    <source>
        <dbReference type="Pfam" id="PF17836"/>
    </source>
</evidence>
<keyword evidence="3" id="KW-0677">Repeat</keyword>
<protein>
    <submittedName>
        <fullName evidence="8">Acetyltransferase EpsM</fullName>
    </submittedName>
</protein>
<dbReference type="InterPro" id="IPR011004">
    <property type="entry name" value="Trimer_LpxA-like_sf"/>
</dbReference>
<dbReference type="SUPFAM" id="SSF51161">
    <property type="entry name" value="Trimeric LpxA-like enzymes"/>
    <property type="match status" value="1"/>
</dbReference>
<dbReference type="PROSITE" id="PS00101">
    <property type="entry name" value="HEXAPEP_TRANSFERASES"/>
    <property type="match status" value="1"/>
</dbReference>
<dbReference type="Pfam" id="PF17836">
    <property type="entry name" value="PglD_N"/>
    <property type="match status" value="1"/>
</dbReference>
<keyword evidence="2 8" id="KW-0808">Transferase</keyword>
<feature type="binding site" evidence="6">
    <location>
        <position position="156"/>
    </location>
    <ligand>
        <name>acetyl-CoA</name>
        <dbReference type="ChEBI" id="CHEBI:57288"/>
    </ligand>
</feature>
<sequence>MYLYGASGHCKVIIDSIESSTNKIIEGVFDDNNELKSILNIPIYNFKQFDKKNIKELIISVGDNKVRKQIAESVTANYVSVIHSNAVVSKYAFIDKGTSIMASAVVNASAKIGKHCIINTGAVVEHDCVLDDFVHISPNASLAGNVKIGEGSHIGIGAQIIQGITIGKWVTIGAGTVVIRDVPDSTLFVGNPAREIKK</sequence>
<comment type="caution">
    <text evidence="8">The sequence shown here is derived from an EMBL/GenBank/DDBJ whole genome shotgun (WGS) entry which is preliminary data.</text>
</comment>
<dbReference type="InterPro" id="IPR001451">
    <property type="entry name" value="Hexapep"/>
</dbReference>
<evidence type="ECO:0000256" key="4">
    <source>
        <dbReference type="ARBA" id="ARBA00023315"/>
    </source>
</evidence>
<evidence type="ECO:0000256" key="6">
    <source>
        <dbReference type="PIRSR" id="PIRSR620019-2"/>
    </source>
</evidence>
<dbReference type="NCBIfam" id="TIGR03570">
    <property type="entry name" value="NeuD_NnaD"/>
    <property type="match status" value="1"/>
</dbReference>
<evidence type="ECO:0000256" key="1">
    <source>
        <dbReference type="ARBA" id="ARBA00007274"/>
    </source>
</evidence>
<dbReference type="PANTHER" id="PTHR43300:SF7">
    <property type="entry name" value="UDP-N-ACETYLBACILLOSAMINE N-ACETYLTRANSFERASE"/>
    <property type="match status" value="1"/>
</dbReference>
<comment type="similarity">
    <text evidence="1">Belongs to the transferase hexapeptide repeat family.</text>
</comment>
<feature type="domain" description="PglD N-terminal" evidence="7">
    <location>
        <begin position="2"/>
        <end position="73"/>
    </location>
</feature>
<dbReference type="InterPro" id="IPR020019">
    <property type="entry name" value="AcTrfase_PglD-like"/>
</dbReference>
<dbReference type="Gene3D" id="3.40.50.20">
    <property type="match status" value="1"/>
</dbReference>
<keyword evidence="4" id="KW-0012">Acyltransferase</keyword>
<dbReference type="RefSeq" id="WP_115877764.1">
    <property type="nucleotide sequence ID" value="NZ_QTTQ01000009.1"/>
</dbReference>
<dbReference type="GO" id="GO:0016746">
    <property type="term" value="F:acyltransferase activity"/>
    <property type="evidence" value="ECO:0007669"/>
    <property type="project" value="UniProtKB-KW"/>
</dbReference>
<dbReference type="OrthoDB" id="9794407at2"/>
<dbReference type="PANTHER" id="PTHR43300">
    <property type="entry name" value="ACETYLTRANSFERASE"/>
    <property type="match status" value="1"/>
</dbReference>
<evidence type="ECO:0000256" key="3">
    <source>
        <dbReference type="ARBA" id="ARBA00022737"/>
    </source>
</evidence>
<evidence type="ECO:0000313" key="8">
    <source>
        <dbReference type="EMBL" id="REE83079.1"/>
    </source>
</evidence>
<dbReference type="Proteomes" id="UP000256429">
    <property type="component" value="Unassembled WGS sequence"/>
</dbReference>
<dbReference type="EMBL" id="QTTQ01000009">
    <property type="protein sequence ID" value="REE83079.1"/>
    <property type="molecule type" value="Genomic_DNA"/>
</dbReference>
<accession>A0A3D9RSX9</accession>
<keyword evidence="9" id="KW-1185">Reference proteome</keyword>
<feature type="binding site" evidence="6">
    <location>
        <position position="135"/>
    </location>
    <ligand>
        <name>acetyl-CoA</name>
        <dbReference type="ChEBI" id="CHEBI:57288"/>
    </ligand>
</feature>
<dbReference type="InterPro" id="IPR050179">
    <property type="entry name" value="Trans_hexapeptide_repeat"/>
</dbReference>
<feature type="binding site" evidence="6">
    <location>
        <position position="62"/>
    </location>
    <ligand>
        <name>substrate</name>
    </ligand>
</feature>
<gene>
    <name evidence="8" type="ORF">BX611_0359</name>
</gene>
<evidence type="ECO:0000256" key="2">
    <source>
        <dbReference type="ARBA" id="ARBA00022679"/>
    </source>
</evidence>
<dbReference type="InterPro" id="IPR041561">
    <property type="entry name" value="PglD_N"/>
</dbReference>
<proteinExistence type="inferred from homology"/>
<name>A0A3D9RSX9_9FLAO</name>
<dbReference type="AlphaFoldDB" id="A0A3D9RSX9"/>
<organism evidence="8 9">
    <name type="scientific">Lutibacter oceani</name>
    <dbReference type="NCBI Taxonomy" id="1853311"/>
    <lineage>
        <taxon>Bacteria</taxon>
        <taxon>Pseudomonadati</taxon>
        <taxon>Bacteroidota</taxon>
        <taxon>Flavobacteriia</taxon>
        <taxon>Flavobacteriales</taxon>
        <taxon>Flavobacteriaceae</taxon>
        <taxon>Lutibacter</taxon>
    </lineage>
</organism>
<dbReference type="CDD" id="cd03360">
    <property type="entry name" value="LbH_AT_putative"/>
    <property type="match status" value="1"/>
</dbReference>
<dbReference type="Pfam" id="PF00132">
    <property type="entry name" value="Hexapep"/>
    <property type="match status" value="1"/>
</dbReference>
<feature type="site" description="Increases basicity of active site His" evidence="5">
    <location>
        <position position="127"/>
    </location>
</feature>
<reference evidence="8 9" key="1">
    <citation type="submission" date="2018-08" db="EMBL/GenBank/DDBJ databases">
        <title>Genomic Encyclopedia of Type Strains, Phase III (KMG-III): the genomes of soil and plant-associated and newly described type strains.</title>
        <authorList>
            <person name="Whitman W."/>
        </authorList>
    </citation>
    <scope>NUCLEOTIDE SEQUENCE [LARGE SCALE GENOMIC DNA]</scope>
    <source>
        <strain evidence="8 9">325-5</strain>
    </source>
</reference>
<dbReference type="InterPro" id="IPR018357">
    <property type="entry name" value="Hexapep_transf_CS"/>
</dbReference>
<evidence type="ECO:0000313" key="9">
    <source>
        <dbReference type="Proteomes" id="UP000256429"/>
    </source>
</evidence>
<evidence type="ECO:0000256" key="5">
    <source>
        <dbReference type="PIRSR" id="PIRSR620019-1"/>
    </source>
</evidence>
<dbReference type="Gene3D" id="2.160.10.10">
    <property type="entry name" value="Hexapeptide repeat proteins"/>
    <property type="match status" value="1"/>
</dbReference>